<protein>
    <recommendedName>
        <fullName evidence="6">ADP-ribosylation factor-like protein 2-binding protein</fullName>
    </recommendedName>
</protein>
<gene>
    <name evidence="14" type="ORF">KFE25_007216</name>
</gene>
<evidence type="ECO:0000259" key="13">
    <source>
        <dbReference type="PROSITE" id="PS50848"/>
    </source>
</evidence>
<evidence type="ECO:0000256" key="6">
    <source>
        <dbReference type="ARBA" id="ARBA00014849"/>
    </source>
</evidence>
<dbReference type="SUPFAM" id="SSF55961">
    <property type="entry name" value="Bet v1-like"/>
    <property type="match status" value="1"/>
</dbReference>
<dbReference type="GO" id="GO:0005813">
    <property type="term" value="C:centrosome"/>
    <property type="evidence" value="ECO:0007669"/>
    <property type="project" value="UniProtKB-SubCell"/>
</dbReference>
<evidence type="ECO:0000313" key="15">
    <source>
        <dbReference type="Proteomes" id="UP000751190"/>
    </source>
</evidence>
<dbReference type="InterPro" id="IPR042541">
    <property type="entry name" value="BART_sf"/>
</dbReference>
<dbReference type="GO" id="GO:0005634">
    <property type="term" value="C:nucleus"/>
    <property type="evidence" value="ECO:0007669"/>
    <property type="project" value="UniProtKB-SubCell"/>
</dbReference>
<evidence type="ECO:0000256" key="2">
    <source>
        <dbReference type="ARBA" id="ARBA00004123"/>
    </source>
</evidence>
<comment type="similarity">
    <text evidence="5">Belongs to the ARL2BP family.</text>
</comment>
<evidence type="ECO:0000256" key="9">
    <source>
        <dbReference type="ARBA" id="ARBA00023128"/>
    </source>
</evidence>
<name>A0A8J5XQ60_DIALT</name>
<evidence type="ECO:0000256" key="12">
    <source>
        <dbReference type="ARBA" id="ARBA00023273"/>
    </source>
</evidence>
<dbReference type="OMA" id="LRVECKI"/>
<evidence type="ECO:0000256" key="3">
    <source>
        <dbReference type="ARBA" id="ARBA00004300"/>
    </source>
</evidence>
<evidence type="ECO:0000256" key="1">
    <source>
        <dbReference type="ARBA" id="ARBA00004120"/>
    </source>
</evidence>
<dbReference type="Pfam" id="PF11527">
    <property type="entry name" value="ARL2_Bind_BART"/>
    <property type="match status" value="1"/>
</dbReference>
<dbReference type="InterPro" id="IPR023393">
    <property type="entry name" value="START-like_dom_sf"/>
</dbReference>
<keyword evidence="8" id="KW-0969">Cilium</keyword>
<keyword evidence="10" id="KW-0206">Cytoskeleton</keyword>
<keyword evidence="15" id="KW-1185">Reference proteome</keyword>
<proteinExistence type="inferred from homology"/>
<dbReference type="GO" id="GO:0005758">
    <property type="term" value="C:mitochondrial intermembrane space"/>
    <property type="evidence" value="ECO:0007669"/>
    <property type="project" value="UniProtKB-SubCell"/>
</dbReference>
<dbReference type="AlphaFoldDB" id="A0A8J5XQ60"/>
<evidence type="ECO:0000256" key="11">
    <source>
        <dbReference type="ARBA" id="ARBA00023242"/>
    </source>
</evidence>
<dbReference type="InterPro" id="IPR023379">
    <property type="entry name" value="BART_dom"/>
</dbReference>
<reference evidence="14" key="1">
    <citation type="submission" date="2021-05" db="EMBL/GenBank/DDBJ databases">
        <title>The genome of the haptophyte Pavlova lutheri (Diacronema luteri, Pavlovales) - a model for lipid biosynthesis in eukaryotic algae.</title>
        <authorList>
            <person name="Hulatt C.J."/>
            <person name="Posewitz M.C."/>
        </authorList>
    </citation>
    <scope>NUCLEOTIDE SEQUENCE</scope>
    <source>
        <strain evidence="14">NIVA-4/92</strain>
    </source>
</reference>
<evidence type="ECO:0000256" key="7">
    <source>
        <dbReference type="ARBA" id="ARBA00022490"/>
    </source>
</evidence>
<dbReference type="Gene3D" id="3.30.530.20">
    <property type="match status" value="1"/>
</dbReference>
<dbReference type="OrthoDB" id="302784at2759"/>
<comment type="subcellular location">
    <subcellularLocation>
        <location evidence="1">Cytoplasm</location>
        <location evidence="1">Cytoskeleton</location>
        <location evidence="1">Cilium basal body</location>
    </subcellularLocation>
    <subcellularLocation>
        <location evidence="3">Cytoplasm</location>
        <location evidence="3">Cytoskeleton</location>
        <location evidence="3">Microtubule organizing center</location>
        <location evidence="3">Centrosome</location>
    </subcellularLocation>
    <subcellularLocation>
        <location evidence="4">Mitochondrion intermembrane space</location>
    </subcellularLocation>
    <subcellularLocation>
        <location evidence="2">Nucleus</location>
    </subcellularLocation>
</comment>
<evidence type="ECO:0000313" key="14">
    <source>
        <dbReference type="EMBL" id="KAG8468164.1"/>
    </source>
</evidence>
<keyword evidence="11" id="KW-0539">Nucleus</keyword>
<accession>A0A8J5XQ60</accession>
<dbReference type="Pfam" id="PF01852">
    <property type="entry name" value="START"/>
    <property type="match status" value="1"/>
</dbReference>
<evidence type="ECO:0000256" key="8">
    <source>
        <dbReference type="ARBA" id="ARBA00023069"/>
    </source>
</evidence>
<keyword evidence="9" id="KW-0496">Mitochondrion</keyword>
<dbReference type="InterPro" id="IPR002913">
    <property type="entry name" value="START_lipid-bd_dom"/>
</dbReference>
<feature type="domain" description="START" evidence="13">
    <location>
        <begin position="160"/>
        <end position="344"/>
    </location>
</feature>
<dbReference type="Gene3D" id="1.20.1520.10">
    <property type="entry name" value="ADP-ribosylation factor-like 2-binding protein, domain"/>
    <property type="match status" value="1"/>
</dbReference>
<keyword evidence="7" id="KW-0963">Cytoplasm</keyword>
<dbReference type="InterPro" id="IPR038849">
    <property type="entry name" value="ARL2BP"/>
</dbReference>
<evidence type="ECO:0000256" key="4">
    <source>
        <dbReference type="ARBA" id="ARBA00004569"/>
    </source>
</evidence>
<comment type="caution">
    <text evidence="14">The sequence shown here is derived from an EMBL/GenBank/DDBJ whole genome shotgun (WGS) entry which is preliminary data.</text>
</comment>
<dbReference type="PANTHER" id="PTHR15487">
    <property type="entry name" value="ADP-RIBOSYLATION FACTOR-LIKE PROTEIN 2-BINDING PROTEIN"/>
    <property type="match status" value="1"/>
</dbReference>
<dbReference type="GO" id="GO:0008289">
    <property type="term" value="F:lipid binding"/>
    <property type="evidence" value="ECO:0007669"/>
    <property type="project" value="InterPro"/>
</dbReference>
<dbReference type="PROSITE" id="PS50848">
    <property type="entry name" value="START"/>
    <property type="match status" value="1"/>
</dbReference>
<dbReference type="Proteomes" id="UP000751190">
    <property type="component" value="Unassembled WGS sequence"/>
</dbReference>
<sequence>MAVDMQEAVKFIDEVLTEQSFMSALKDFTGTHCEVFEASDENKLEYTPIFEQYAKLVEQYVDRRLVEKGVDLEQFMKDLPAYIDSPEAHPRTGAVLELLTSFDSFMAFKDMMLEAKKAKVAGGDEIADNANTFSADLSGASFLKENLEWTRLLEQGGAADGWSLIADKKWIQTHRKKDPESPINLTRCFATCNMPADKFMEIFMDPNIKTKWDEEVSSCEIIGGGGYDKDGYIVRQIIKIPLISQREMLWRWRWVRDHPEPGAHTAVVYSEPTDIPPLPNTYRVTAKIGNCVVRPMKDDPTKCRVTMFAQMDFGLPSFIANHTSSNWMVRNILKLESAYKSMYLAAGATK</sequence>
<dbReference type="PANTHER" id="PTHR15487:SF4">
    <property type="entry name" value="ADP-RIBOSYLATION FACTOR-LIKE PROTEIN 2-BINDING PROTEIN"/>
    <property type="match status" value="1"/>
</dbReference>
<dbReference type="CDD" id="cd00177">
    <property type="entry name" value="START"/>
    <property type="match status" value="1"/>
</dbReference>
<keyword evidence="12" id="KW-0966">Cell projection</keyword>
<dbReference type="GO" id="GO:0051457">
    <property type="term" value="P:maintenance of protein location in nucleus"/>
    <property type="evidence" value="ECO:0007669"/>
    <property type="project" value="TreeGrafter"/>
</dbReference>
<organism evidence="14 15">
    <name type="scientific">Diacronema lutheri</name>
    <name type="common">Unicellular marine alga</name>
    <name type="synonym">Monochrysis lutheri</name>
    <dbReference type="NCBI Taxonomy" id="2081491"/>
    <lineage>
        <taxon>Eukaryota</taxon>
        <taxon>Haptista</taxon>
        <taxon>Haptophyta</taxon>
        <taxon>Pavlovophyceae</taxon>
        <taxon>Pavlovales</taxon>
        <taxon>Pavlovaceae</taxon>
        <taxon>Diacronema</taxon>
    </lineage>
</organism>
<evidence type="ECO:0000256" key="5">
    <source>
        <dbReference type="ARBA" id="ARBA00009880"/>
    </source>
</evidence>
<evidence type="ECO:0000256" key="10">
    <source>
        <dbReference type="ARBA" id="ARBA00023212"/>
    </source>
</evidence>
<dbReference type="EMBL" id="JAGTXO010000005">
    <property type="protein sequence ID" value="KAG8468164.1"/>
    <property type="molecule type" value="Genomic_DNA"/>
</dbReference>